<dbReference type="CDD" id="cd02979">
    <property type="entry name" value="PHOX_C"/>
    <property type="match status" value="1"/>
</dbReference>
<evidence type="ECO:0000256" key="1">
    <source>
        <dbReference type="ARBA" id="ARBA00007801"/>
    </source>
</evidence>
<keyword evidence="3" id="KW-0274">FAD</keyword>
<dbReference type="SUPFAM" id="SSF54373">
    <property type="entry name" value="FAD-linked reductases, C-terminal domain"/>
    <property type="match status" value="1"/>
</dbReference>
<reference evidence="7" key="1">
    <citation type="submission" date="2022-12" db="EMBL/GenBank/DDBJ databases">
        <authorList>
            <person name="Petersen C."/>
        </authorList>
    </citation>
    <scope>NUCLEOTIDE SEQUENCE</scope>
    <source>
        <strain evidence="7">IBT 35673</strain>
    </source>
</reference>
<dbReference type="InterPro" id="IPR038220">
    <property type="entry name" value="PHOX_C_sf"/>
</dbReference>
<protein>
    <recommendedName>
        <fullName evidence="9">Phenol 2-monooxygenase</fullName>
    </recommendedName>
</protein>
<dbReference type="GO" id="GO:0016709">
    <property type="term" value="F:oxidoreductase activity, acting on paired donors, with incorporation or reduction of molecular oxygen, NAD(P)H as one donor, and incorporation of one atom of oxygen"/>
    <property type="evidence" value="ECO:0007669"/>
    <property type="project" value="UniProtKB-ARBA"/>
</dbReference>
<dbReference type="PRINTS" id="PR00420">
    <property type="entry name" value="RNGMNOXGNASE"/>
</dbReference>
<feature type="domain" description="FAD-binding" evidence="5">
    <location>
        <begin position="11"/>
        <end position="144"/>
    </location>
</feature>
<dbReference type="GO" id="GO:0071949">
    <property type="term" value="F:FAD binding"/>
    <property type="evidence" value="ECO:0007669"/>
    <property type="project" value="InterPro"/>
</dbReference>
<dbReference type="Pfam" id="PF07976">
    <property type="entry name" value="Phe_hydrox_dim"/>
    <property type="match status" value="1"/>
</dbReference>
<evidence type="ECO:0000313" key="7">
    <source>
        <dbReference type="EMBL" id="KAJ5351333.1"/>
    </source>
</evidence>
<feature type="domain" description="Phenol hydroxylase-like C-terminal dimerisation" evidence="6">
    <location>
        <begin position="443"/>
        <end position="645"/>
    </location>
</feature>
<feature type="domain" description="FAD-binding" evidence="5">
    <location>
        <begin position="197"/>
        <end position="404"/>
    </location>
</feature>
<name>A0A9W9R078_PENBR</name>
<comment type="caution">
    <text evidence="7">The sequence shown here is derived from an EMBL/GenBank/DDBJ whole genome shotgun (WGS) entry which is preliminary data.</text>
</comment>
<accession>A0A9W9R078</accession>
<evidence type="ECO:0000313" key="8">
    <source>
        <dbReference type="Proteomes" id="UP001147695"/>
    </source>
</evidence>
<organism evidence="7 8">
    <name type="scientific">Penicillium brevicompactum</name>
    <dbReference type="NCBI Taxonomy" id="5074"/>
    <lineage>
        <taxon>Eukaryota</taxon>
        <taxon>Fungi</taxon>
        <taxon>Dikarya</taxon>
        <taxon>Ascomycota</taxon>
        <taxon>Pezizomycotina</taxon>
        <taxon>Eurotiomycetes</taxon>
        <taxon>Eurotiomycetidae</taxon>
        <taxon>Eurotiales</taxon>
        <taxon>Aspergillaceae</taxon>
        <taxon>Penicillium</taxon>
    </lineage>
</organism>
<dbReference type="PANTHER" id="PTHR43004:SF20">
    <property type="entry name" value="2-MONOOXYGENASE, PUTATIVE (AFU_ORTHOLOGUE AFUA_1G13660)-RELATED"/>
    <property type="match status" value="1"/>
</dbReference>
<evidence type="ECO:0000256" key="2">
    <source>
        <dbReference type="ARBA" id="ARBA00022630"/>
    </source>
</evidence>
<proteinExistence type="inferred from homology"/>
<evidence type="ECO:0000256" key="4">
    <source>
        <dbReference type="ARBA" id="ARBA00023002"/>
    </source>
</evidence>
<keyword evidence="2" id="KW-0285">Flavoprotein</keyword>
<dbReference type="AlphaFoldDB" id="A0A9W9R078"/>
<dbReference type="Gene3D" id="3.40.30.20">
    <property type="match status" value="1"/>
</dbReference>
<dbReference type="InterPro" id="IPR012941">
    <property type="entry name" value="Phe_hydrox_C_dim_dom"/>
</dbReference>
<reference evidence="7" key="2">
    <citation type="journal article" date="2023" name="IMA Fungus">
        <title>Comparative genomic study of the Penicillium genus elucidates a diverse pangenome and 15 lateral gene transfer events.</title>
        <authorList>
            <person name="Petersen C."/>
            <person name="Sorensen T."/>
            <person name="Nielsen M.R."/>
            <person name="Sondergaard T.E."/>
            <person name="Sorensen J.L."/>
            <person name="Fitzpatrick D.A."/>
            <person name="Frisvad J.C."/>
            <person name="Nielsen K.L."/>
        </authorList>
    </citation>
    <scope>NUCLEOTIDE SEQUENCE</scope>
    <source>
        <strain evidence="7">IBT 35673</strain>
    </source>
</reference>
<dbReference type="PANTHER" id="PTHR43004">
    <property type="entry name" value="TRK SYSTEM POTASSIUM UPTAKE PROTEIN"/>
    <property type="match status" value="1"/>
</dbReference>
<dbReference type="Gene3D" id="3.50.50.60">
    <property type="entry name" value="FAD/NAD(P)-binding domain"/>
    <property type="match status" value="1"/>
</dbReference>
<dbReference type="InterPro" id="IPR050641">
    <property type="entry name" value="RIFMO-like"/>
</dbReference>
<keyword evidence="4" id="KW-0560">Oxidoreductase</keyword>
<dbReference type="Proteomes" id="UP001147695">
    <property type="component" value="Unassembled WGS sequence"/>
</dbReference>
<dbReference type="EMBL" id="JAPZBQ010000001">
    <property type="protein sequence ID" value="KAJ5351333.1"/>
    <property type="molecule type" value="Genomic_DNA"/>
</dbReference>
<evidence type="ECO:0000256" key="3">
    <source>
        <dbReference type="ARBA" id="ARBA00022827"/>
    </source>
</evidence>
<dbReference type="SUPFAM" id="SSF52833">
    <property type="entry name" value="Thioredoxin-like"/>
    <property type="match status" value="1"/>
</dbReference>
<sequence>MNEQSRVESTTDVLIIGAGPSGLMAAYWMARCGINARIIDKRETKIFVGHADGLRPRTLELFDSMGFQHRVLHEASESTEGPGHEGKLVRQALLDMTQADHSPYHNTRLSQGRIERFILDSIHECSDLRVERGIVTESLEYDEKLAADANEYPITVKLRTVGPEDLNTPDSNKQSSQNQLTCEDLFPDDWEDLTQRENQKEKVETIRAKYLIGCDGAHSWTRRQLDISTEGSSTDHIWGVIDVIAISNFPDIRRVSVVTGTTGTILVIPRERGITRFYVPVQICEAGTSDRFDRSFITPKLIKSRVQEIIAPFTFDFEICDWWTVYQIGQRIATEITKGNRIFLAGDAVHTHSPKMGLGMNMSLQDGFNLGWKVALAAAGTVKPETLETYDLERHPLAKMLLEFDRHWVNLFLDIEPGEMDTKAESMAAMSAKFENFAHGWNVYYPASNIVSKSEVDGATQNAQHMVPGERIHPFKLRNQADGCPQWTTRLLKSDGRFRILVLAGDVRDPTQRQRIETFSEALGSESASGAPILDRYVGIPGRYESPIDIFAFHCAPWREVEFFDFPEILRPLNMSTGYAYDKIWSDDACIFDRYCDGTAYEKWGVDRALGKLVVIRPDQYIGWIGNMGDLEGMTQYFDGVLVRKSTVNEDPSVI</sequence>
<gene>
    <name evidence="7" type="ORF">N7452_000307</name>
</gene>
<evidence type="ECO:0000259" key="6">
    <source>
        <dbReference type="Pfam" id="PF07976"/>
    </source>
</evidence>
<evidence type="ECO:0000259" key="5">
    <source>
        <dbReference type="Pfam" id="PF01494"/>
    </source>
</evidence>
<dbReference type="Pfam" id="PF01494">
    <property type="entry name" value="FAD_binding_3"/>
    <property type="match status" value="2"/>
</dbReference>
<evidence type="ECO:0008006" key="9">
    <source>
        <dbReference type="Google" id="ProtNLM"/>
    </source>
</evidence>
<dbReference type="Gene3D" id="3.30.9.10">
    <property type="entry name" value="D-Amino Acid Oxidase, subunit A, domain 2"/>
    <property type="match status" value="1"/>
</dbReference>
<dbReference type="InterPro" id="IPR036249">
    <property type="entry name" value="Thioredoxin-like_sf"/>
</dbReference>
<dbReference type="SUPFAM" id="SSF51905">
    <property type="entry name" value="FAD/NAD(P)-binding domain"/>
    <property type="match status" value="1"/>
</dbReference>
<comment type="similarity">
    <text evidence="1">Belongs to the PheA/TfdB FAD monooxygenase family.</text>
</comment>
<dbReference type="InterPro" id="IPR036188">
    <property type="entry name" value="FAD/NAD-bd_sf"/>
</dbReference>
<dbReference type="InterPro" id="IPR002938">
    <property type="entry name" value="FAD-bd"/>
</dbReference>